<organism evidence="3 4">
    <name type="scientific">Rhabdobacter roseus</name>
    <dbReference type="NCBI Taxonomy" id="1655419"/>
    <lineage>
        <taxon>Bacteria</taxon>
        <taxon>Pseudomonadati</taxon>
        <taxon>Bacteroidota</taxon>
        <taxon>Cytophagia</taxon>
        <taxon>Cytophagales</taxon>
        <taxon>Cytophagaceae</taxon>
        <taxon>Rhabdobacter</taxon>
    </lineage>
</organism>
<dbReference type="Pfam" id="PF04397">
    <property type="entry name" value="LytTR"/>
    <property type="match status" value="1"/>
</dbReference>
<reference evidence="3 4" key="1">
    <citation type="submission" date="2020-08" db="EMBL/GenBank/DDBJ databases">
        <title>Genomic Encyclopedia of Type Strains, Phase IV (KMG-IV): sequencing the most valuable type-strain genomes for metagenomic binning, comparative biology and taxonomic classification.</title>
        <authorList>
            <person name="Goeker M."/>
        </authorList>
    </citation>
    <scope>NUCLEOTIDE SEQUENCE [LARGE SCALE GENOMIC DNA]</scope>
    <source>
        <strain evidence="3 4">DSM 105074</strain>
    </source>
</reference>
<evidence type="ECO:0000313" key="3">
    <source>
        <dbReference type="EMBL" id="MBB5284340.1"/>
    </source>
</evidence>
<dbReference type="GO" id="GO:0003677">
    <property type="term" value="F:DNA binding"/>
    <property type="evidence" value="ECO:0007669"/>
    <property type="project" value="InterPro"/>
</dbReference>
<dbReference type="RefSeq" id="WP_184174288.1">
    <property type="nucleotide sequence ID" value="NZ_JACHGF010000003.1"/>
</dbReference>
<keyword evidence="4" id="KW-1185">Reference proteome</keyword>
<feature type="transmembrane region" description="Helical" evidence="1">
    <location>
        <begin position="47"/>
        <end position="72"/>
    </location>
</feature>
<feature type="transmembrane region" description="Helical" evidence="1">
    <location>
        <begin position="93"/>
        <end position="115"/>
    </location>
</feature>
<sequence length="327" mass="38380">MRELVLQRSFLKKPFNGVIALFIIVALFEMIIWAVNPSGRTIFYRGFFPYLVNWFLGVYAPEIITLYILFLLINVYHRIFKIKKVRLNIKHLLLYEFSFLPLFLISYYIFIPITLHARFLLRQFPNYQLDIYERDYLPYLYKIDAYFVYLPFVVILGYLLLNISLVIDFVQSSRVHQEKLEELNAEISNISAPASSDSYLKVIEARGPNGETLLNVDECYLFETTGHDHNVEHANGRFRVSKPLTVLENELDPKIFFRGNRNYIINLNYLDSYAYWEKGKYILYSDVLPDKELLMPRARMQSFKAALTTNRALAPSLSLTEGLSRSV</sequence>
<name>A0A840TWL9_9BACT</name>
<gene>
    <name evidence="3" type="ORF">HNQ92_002483</name>
</gene>
<dbReference type="AlphaFoldDB" id="A0A840TWL9"/>
<dbReference type="InterPro" id="IPR007492">
    <property type="entry name" value="LytTR_DNA-bd_dom"/>
</dbReference>
<dbReference type="EMBL" id="JACHGF010000003">
    <property type="protein sequence ID" value="MBB5284340.1"/>
    <property type="molecule type" value="Genomic_DNA"/>
</dbReference>
<feature type="transmembrane region" description="Helical" evidence="1">
    <location>
        <begin position="15"/>
        <end position="35"/>
    </location>
</feature>
<dbReference type="Proteomes" id="UP000557307">
    <property type="component" value="Unassembled WGS sequence"/>
</dbReference>
<keyword evidence="1" id="KW-0472">Membrane</keyword>
<keyword evidence="1" id="KW-0812">Transmembrane</keyword>
<dbReference type="PROSITE" id="PS50930">
    <property type="entry name" value="HTH_LYTTR"/>
    <property type="match status" value="1"/>
</dbReference>
<evidence type="ECO:0000313" key="4">
    <source>
        <dbReference type="Proteomes" id="UP000557307"/>
    </source>
</evidence>
<proteinExistence type="predicted"/>
<keyword evidence="1" id="KW-1133">Transmembrane helix</keyword>
<dbReference type="Gene3D" id="2.40.50.1020">
    <property type="entry name" value="LytTr DNA-binding domain"/>
    <property type="match status" value="1"/>
</dbReference>
<evidence type="ECO:0000256" key="1">
    <source>
        <dbReference type="SAM" id="Phobius"/>
    </source>
</evidence>
<evidence type="ECO:0000259" key="2">
    <source>
        <dbReference type="PROSITE" id="PS50930"/>
    </source>
</evidence>
<feature type="domain" description="HTH LytTR-type" evidence="2">
    <location>
        <begin position="213"/>
        <end position="309"/>
    </location>
</feature>
<protein>
    <recommendedName>
        <fullName evidence="2">HTH LytTR-type domain-containing protein</fullName>
    </recommendedName>
</protein>
<feature type="transmembrane region" description="Helical" evidence="1">
    <location>
        <begin position="146"/>
        <end position="170"/>
    </location>
</feature>
<accession>A0A840TWL9</accession>
<dbReference type="SMART" id="SM00850">
    <property type="entry name" value="LytTR"/>
    <property type="match status" value="1"/>
</dbReference>
<comment type="caution">
    <text evidence="3">The sequence shown here is derived from an EMBL/GenBank/DDBJ whole genome shotgun (WGS) entry which is preliminary data.</text>
</comment>